<dbReference type="AlphaFoldDB" id="A0A0A9DU13"/>
<evidence type="ECO:0000313" key="1">
    <source>
        <dbReference type="EMBL" id="JAD90173.1"/>
    </source>
</evidence>
<sequence length="45" mass="5112">MQVVTAASYSSIGLRRLLWFSLVSVCRPNATIKSGWREYIVPQLN</sequence>
<protein>
    <submittedName>
        <fullName evidence="1">Uncharacterized protein</fullName>
    </submittedName>
</protein>
<name>A0A0A9DU13_ARUDO</name>
<accession>A0A0A9DU13</accession>
<dbReference type="EMBL" id="GBRH01207722">
    <property type="protein sequence ID" value="JAD90173.1"/>
    <property type="molecule type" value="Transcribed_RNA"/>
</dbReference>
<reference evidence="1" key="1">
    <citation type="submission" date="2014-09" db="EMBL/GenBank/DDBJ databases">
        <authorList>
            <person name="Magalhaes I.L.F."/>
            <person name="Oliveira U."/>
            <person name="Santos F.R."/>
            <person name="Vidigal T.H.D.A."/>
            <person name="Brescovit A.D."/>
            <person name="Santos A.J."/>
        </authorList>
    </citation>
    <scope>NUCLEOTIDE SEQUENCE</scope>
    <source>
        <tissue evidence="1">Shoot tissue taken approximately 20 cm above the soil surface</tissue>
    </source>
</reference>
<reference evidence="1" key="2">
    <citation type="journal article" date="2015" name="Data Brief">
        <title>Shoot transcriptome of the giant reed, Arundo donax.</title>
        <authorList>
            <person name="Barrero R.A."/>
            <person name="Guerrero F.D."/>
            <person name="Moolhuijzen P."/>
            <person name="Goolsby J.A."/>
            <person name="Tidwell J."/>
            <person name="Bellgard S.E."/>
            <person name="Bellgard M.I."/>
        </authorList>
    </citation>
    <scope>NUCLEOTIDE SEQUENCE</scope>
    <source>
        <tissue evidence="1">Shoot tissue taken approximately 20 cm above the soil surface</tissue>
    </source>
</reference>
<organism evidence="1">
    <name type="scientific">Arundo donax</name>
    <name type="common">Giant reed</name>
    <name type="synonym">Donax arundinaceus</name>
    <dbReference type="NCBI Taxonomy" id="35708"/>
    <lineage>
        <taxon>Eukaryota</taxon>
        <taxon>Viridiplantae</taxon>
        <taxon>Streptophyta</taxon>
        <taxon>Embryophyta</taxon>
        <taxon>Tracheophyta</taxon>
        <taxon>Spermatophyta</taxon>
        <taxon>Magnoliopsida</taxon>
        <taxon>Liliopsida</taxon>
        <taxon>Poales</taxon>
        <taxon>Poaceae</taxon>
        <taxon>PACMAD clade</taxon>
        <taxon>Arundinoideae</taxon>
        <taxon>Arundineae</taxon>
        <taxon>Arundo</taxon>
    </lineage>
</organism>
<proteinExistence type="predicted"/>